<sequence>MSESALEVLSSGEAMRQLTESRAAIEAGDALDGDKLATPMANRPRRAR</sequence>
<feature type="region of interest" description="Disordered" evidence="1">
    <location>
        <begin position="25"/>
        <end position="48"/>
    </location>
</feature>
<organism evidence="2 3">
    <name type="scientific">Plantactinospora siamensis</name>
    <dbReference type="NCBI Taxonomy" id="555372"/>
    <lineage>
        <taxon>Bacteria</taxon>
        <taxon>Bacillati</taxon>
        <taxon>Actinomycetota</taxon>
        <taxon>Actinomycetes</taxon>
        <taxon>Micromonosporales</taxon>
        <taxon>Micromonosporaceae</taxon>
        <taxon>Plantactinospora</taxon>
    </lineage>
</organism>
<keyword evidence="3" id="KW-1185">Reference proteome</keyword>
<evidence type="ECO:0000313" key="3">
    <source>
        <dbReference type="Proteomes" id="UP001589894"/>
    </source>
</evidence>
<gene>
    <name evidence="2" type="ORF">ACFFHU_00350</name>
</gene>
<name>A0ABV6NPD9_9ACTN</name>
<proteinExistence type="predicted"/>
<reference evidence="2 3" key="1">
    <citation type="submission" date="2024-09" db="EMBL/GenBank/DDBJ databases">
        <authorList>
            <person name="Sun Q."/>
            <person name="Mori K."/>
        </authorList>
    </citation>
    <scope>NUCLEOTIDE SEQUENCE [LARGE SCALE GENOMIC DNA]</scope>
    <source>
        <strain evidence="2 3">TBRC 2205</strain>
    </source>
</reference>
<accession>A0ABV6NPD9</accession>
<evidence type="ECO:0000313" key="2">
    <source>
        <dbReference type="EMBL" id="MFC0562632.1"/>
    </source>
</evidence>
<dbReference type="EMBL" id="JBHLUE010000001">
    <property type="protein sequence ID" value="MFC0562632.1"/>
    <property type="molecule type" value="Genomic_DNA"/>
</dbReference>
<comment type="caution">
    <text evidence="2">The sequence shown here is derived from an EMBL/GenBank/DDBJ whole genome shotgun (WGS) entry which is preliminary data.</text>
</comment>
<protein>
    <submittedName>
        <fullName evidence="2">Uncharacterized protein</fullName>
    </submittedName>
</protein>
<dbReference type="RefSeq" id="WP_377334453.1">
    <property type="nucleotide sequence ID" value="NZ_JBHLUE010000001.1"/>
</dbReference>
<dbReference type="Proteomes" id="UP001589894">
    <property type="component" value="Unassembled WGS sequence"/>
</dbReference>
<evidence type="ECO:0000256" key="1">
    <source>
        <dbReference type="SAM" id="MobiDB-lite"/>
    </source>
</evidence>